<dbReference type="InterPro" id="IPR009936">
    <property type="entry name" value="DUF1468"/>
</dbReference>
<protein>
    <submittedName>
        <fullName evidence="3">Tripartite tricarboxylate transporter TctB family protein</fullName>
    </submittedName>
</protein>
<keyword evidence="4" id="KW-1185">Reference proteome</keyword>
<name>A0A1Y5SUT0_9RHOB</name>
<gene>
    <name evidence="3" type="ORF">PSJ8397_02391</name>
</gene>
<accession>A0A1Y5SUT0</accession>
<feature type="transmembrane region" description="Helical" evidence="1">
    <location>
        <begin position="138"/>
        <end position="160"/>
    </location>
</feature>
<dbReference type="Pfam" id="PF07331">
    <property type="entry name" value="TctB"/>
    <property type="match status" value="1"/>
</dbReference>
<feature type="transmembrane region" description="Helical" evidence="1">
    <location>
        <begin position="113"/>
        <end position="131"/>
    </location>
</feature>
<proteinExistence type="predicted"/>
<feature type="transmembrane region" description="Helical" evidence="1">
    <location>
        <begin position="90"/>
        <end position="107"/>
    </location>
</feature>
<evidence type="ECO:0000313" key="4">
    <source>
        <dbReference type="Proteomes" id="UP000193623"/>
    </source>
</evidence>
<sequence>MQRYFLPLEALVSAGLFGVSAIFLVSSLGLPAGTFDPLGPGAAPEMVSGLLCLLCLVVLVRGMRRAATGAENEVEVAVDIIKREGEESPFALAGFFGLLVAYLLAFQFQLGHFIAITIPFVFATVLLLGGLSLRNGLIALLLSVGLSVGFFYVMTDFFTIRLPGI</sequence>
<keyword evidence="1" id="KW-0472">Membrane</keyword>
<feature type="transmembrane region" description="Helical" evidence="1">
    <location>
        <begin position="12"/>
        <end position="30"/>
    </location>
</feature>
<evidence type="ECO:0000259" key="2">
    <source>
        <dbReference type="Pfam" id="PF07331"/>
    </source>
</evidence>
<dbReference type="RefSeq" id="WP_159453136.1">
    <property type="nucleotide sequence ID" value="NZ_FWFT01000003.1"/>
</dbReference>
<evidence type="ECO:0000313" key="3">
    <source>
        <dbReference type="EMBL" id="SLN45587.1"/>
    </source>
</evidence>
<organism evidence="3 4">
    <name type="scientific">Pseudooctadecabacter jejudonensis</name>
    <dbReference type="NCBI Taxonomy" id="1391910"/>
    <lineage>
        <taxon>Bacteria</taxon>
        <taxon>Pseudomonadati</taxon>
        <taxon>Pseudomonadota</taxon>
        <taxon>Alphaproteobacteria</taxon>
        <taxon>Rhodobacterales</taxon>
        <taxon>Paracoccaceae</taxon>
        <taxon>Pseudooctadecabacter</taxon>
    </lineage>
</organism>
<dbReference type="Proteomes" id="UP000193623">
    <property type="component" value="Unassembled WGS sequence"/>
</dbReference>
<dbReference type="AlphaFoldDB" id="A0A1Y5SUT0"/>
<dbReference type="EMBL" id="FWFT01000003">
    <property type="protein sequence ID" value="SLN45587.1"/>
    <property type="molecule type" value="Genomic_DNA"/>
</dbReference>
<feature type="transmembrane region" description="Helical" evidence="1">
    <location>
        <begin position="42"/>
        <end position="60"/>
    </location>
</feature>
<keyword evidence="1" id="KW-0812">Transmembrane</keyword>
<reference evidence="3 4" key="1">
    <citation type="submission" date="2017-03" db="EMBL/GenBank/DDBJ databases">
        <authorList>
            <person name="Afonso C.L."/>
            <person name="Miller P.J."/>
            <person name="Scott M.A."/>
            <person name="Spackman E."/>
            <person name="Goraichik I."/>
            <person name="Dimitrov K.M."/>
            <person name="Suarez D.L."/>
            <person name="Swayne D.E."/>
        </authorList>
    </citation>
    <scope>NUCLEOTIDE SEQUENCE [LARGE SCALE GENOMIC DNA]</scope>
    <source>
        <strain evidence="3 4">CECT 8397</strain>
    </source>
</reference>
<keyword evidence="1" id="KW-1133">Transmembrane helix</keyword>
<feature type="domain" description="DUF1468" evidence="2">
    <location>
        <begin position="12"/>
        <end position="163"/>
    </location>
</feature>
<evidence type="ECO:0000256" key="1">
    <source>
        <dbReference type="SAM" id="Phobius"/>
    </source>
</evidence>